<accession>A0A562QMI1</accession>
<dbReference type="OrthoDB" id="48231at2"/>
<keyword evidence="4 6" id="KW-1133">Transmembrane helix</keyword>
<dbReference type="PANTHER" id="PTHR40060:SF1">
    <property type="entry name" value="UPF0316 PROTEIN YEBE"/>
    <property type="match status" value="1"/>
</dbReference>
<keyword evidence="2 6" id="KW-1003">Cell membrane</keyword>
<feature type="domain" description="DUF5698" evidence="8">
    <location>
        <begin position="19"/>
        <end position="75"/>
    </location>
</feature>
<feature type="transmembrane region" description="Helical" evidence="6">
    <location>
        <begin position="6"/>
        <end position="26"/>
    </location>
</feature>
<sequence length="188" mass="21271">MLQALIIFVAQLLYVPVLTLRTIMMVKGMKEKASAMGILEGVIYVVALGIVFSDLSNYLNMASYALGFGIGIYIGQIIEQKLAIGYVTIEVNTMERNDRLTERLREVGFSVSTAEVEGMHQARRYRLDCTARRDREKEFIDIVSSYEPSAFIVSYEPRNFKGGYITKAMKKRKEKFLRSKAKASSKVS</sequence>
<dbReference type="HAMAP" id="MF_01515">
    <property type="entry name" value="UPF0316"/>
    <property type="match status" value="1"/>
</dbReference>
<evidence type="ECO:0000256" key="4">
    <source>
        <dbReference type="ARBA" id="ARBA00022989"/>
    </source>
</evidence>
<feature type="transmembrane region" description="Helical" evidence="6">
    <location>
        <begin position="33"/>
        <end position="52"/>
    </location>
</feature>
<evidence type="ECO:0000259" key="7">
    <source>
        <dbReference type="Pfam" id="PF10035"/>
    </source>
</evidence>
<comment type="similarity">
    <text evidence="6">Belongs to the UPF0316 family.</text>
</comment>
<keyword evidence="10" id="KW-1185">Reference proteome</keyword>
<reference evidence="9 10" key="1">
    <citation type="journal article" date="2015" name="Stand. Genomic Sci.">
        <title>Genomic Encyclopedia of Bacterial and Archaeal Type Strains, Phase III: the genomes of soil and plant-associated and newly described type strains.</title>
        <authorList>
            <person name="Whitman W.B."/>
            <person name="Woyke T."/>
            <person name="Klenk H.P."/>
            <person name="Zhou Y."/>
            <person name="Lilburn T.G."/>
            <person name="Beck B.J."/>
            <person name="De Vos P."/>
            <person name="Vandamme P."/>
            <person name="Eisen J.A."/>
            <person name="Garrity G."/>
            <person name="Hugenholtz P."/>
            <person name="Kyrpides N.C."/>
        </authorList>
    </citation>
    <scope>NUCLEOTIDE SEQUENCE [LARGE SCALE GENOMIC DNA]</scope>
    <source>
        <strain evidence="9 10">CGMCC 1.10116</strain>
    </source>
</reference>
<dbReference type="Pfam" id="PF10035">
    <property type="entry name" value="DUF2179"/>
    <property type="match status" value="1"/>
</dbReference>
<dbReference type="GO" id="GO:0005886">
    <property type="term" value="C:plasma membrane"/>
    <property type="evidence" value="ECO:0007669"/>
    <property type="project" value="UniProtKB-SubCell"/>
</dbReference>
<dbReference type="RefSeq" id="WP_144449640.1">
    <property type="nucleotide sequence ID" value="NZ_VLKZ01000003.1"/>
</dbReference>
<protein>
    <recommendedName>
        <fullName evidence="6">UPF0316 protein IQ10_01293</fullName>
    </recommendedName>
</protein>
<comment type="subcellular location">
    <subcellularLocation>
        <location evidence="1 6">Cell membrane</location>
        <topology evidence="1 6">Multi-pass membrane protein</topology>
    </subcellularLocation>
</comment>
<comment type="caution">
    <text evidence="9">The sequence shown here is derived from an EMBL/GenBank/DDBJ whole genome shotgun (WGS) entry which is preliminary data.</text>
</comment>
<feature type="domain" description="DUF2179" evidence="7">
    <location>
        <begin position="110"/>
        <end position="162"/>
    </location>
</feature>
<name>A0A562QMI1_9BACI</name>
<evidence type="ECO:0000259" key="8">
    <source>
        <dbReference type="Pfam" id="PF18955"/>
    </source>
</evidence>
<dbReference type="PANTHER" id="PTHR40060">
    <property type="entry name" value="UPF0316 PROTEIN YEBE"/>
    <property type="match status" value="1"/>
</dbReference>
<evidence type="ECO:0000256" key="6">
    <source>
        <dbReference type="HAMAP-Rule" id="MF_01515"/>
    </source>
</evidence>
<dbReference type="InterPro" id="IPR022930">
    <property type="entry name" value="UPF0316"/>
</dbReference>
<dbReference type="AlphaFoldDB" id="A0A562QMI1"/>
<dbReference type="Pfam" id="PF18955">
    <property type="entry name" value="DUF5698"/>
    <property type="match status" value="1"/>
</dbReference>
<dbReference type="Proteomes" id="UP000315711">
    <property type="component" value="Unassembled WGS sequence"/>
</dbReference>
<evidence type="ECO:0000313" key="9">
    <source>
        <dbReference type="EMBL" id="TWI57962.1"/>
    </source>
</evidence>
<evidence type="ECO:0000313" key="10">
    <source>
        <dbReference type="Proteomes" id="UP000315711"/>
    </source>
</evidence>
<dbReference type="CDD" id="cd16381">
    <property type="entry name" value="YitT_C_like_1"/>
    <property type="match status" value="1"/>
</dbReference>
<gene>
    <name evidence="9" type="ORF">IQ10_01293</name>
</gene>
<keyword evidence="5 6" id="KW-0472">Membrane</keyword>
<evidence type="ECO:0000256" key="1">
    <source>
        <dbReference type="ARBA" id="ARBA00004651"/>
    </source>
</evidence>
<keyword evidence="3 6" id="KW-0812">Transmembrane</keyword>
<proteinExistence type="inferred from homology"/>
<evidence type="ECO:0000256" key="3">
    <source>
        <dbReference type="ARBA" id="ARBA00022692"/>
    </source>
</evidence>
<organism evidence="9 10">
    <name type="scientific">Halalkalibacter nanhaiisediminis</name>
    <dbReference type="NCBI Taxonomy" id="688079"/>
    <lineage>
        <taxon>Bacteria</taxon>
        <taxon>Bacillati</taxon>
        <taxon>Bacillota</taxon>
        <taxon>Bacilli</taxon>
        <taxon>Bacillales</taxon>
        <taxon>Bacillaceae</taxon>
        <taxon>Halalkalibacter</taxon>
    </lineage>
</organism>
<evidence type="ECO:0000256" key="2">
    <source>
        <dbReference type="ARBA" id="ARBA00022475"/>
    </source>
</evidence>
<evidence type="ECO:0000256" key="5">
    <source>
        <dbReference type="ARBA" id="ARBA00023136"/>
    </source>
</evidence>
<dbReference type="NCBIfam" id="NF003194">
    <property type="entry name" value="PRK04164.1-5"/>
    <property type="match status" value="1"/>
</dbReference>
<dbReference type="InterPro" id="IPR019264">
    <property type="entry name" value="DUF2179"/>
</dbReference>
<dbReference type="InterPro" id="IPR044035">
    <property type="entry name" value="DUF5698"/>
</dbReference>
<dbReference type="EMBL" id="VLKZ01000003">
    <property type="protein sequence ID" value="TWI57962.1"/>
    <property type="molecule type" value="Genomic_DNA"/>
</dbReference>